<reference evidence="7" key="1">
    <citation type="submission" date="2021-06" db="EMBL/GenBank/DDBJ databases">
        <authorList>
            <person name="Kallberg Y."/>
            <person name="Tangrot J."/>
            <person name="Rosling A."/>
        </authorList>
    </citation>
    <scope>NUCLEOTIDE SEQUENCE</scope>
    <source>
        <strain evidence="7">CL551</strain>
    </source>
</reference>
<dbReference type="FunFam" id="3.40.50.300:FF:000011">
    <property type="entry name" value="Putative ABC transporter ATP-binding component"/>
    <property type="match status" value="1"/>
</dbReference>
<accession>A0A9N8VS31</accession>
<evidence type="ECO:0000313" key="8">
    <source>
        <dbReference type="Proteomes" id="UP000789342"/>
    </source>
</evidence>
<dbReference type="SUPFAM" id="SSF52540">
    <property type="entry name" value="P-loop containing nucleoside triphosphate hydrolases"/>
    <property type="match status" value="2"/>
</dbReference>
<gene>
    <name evidence="7" type="ORF">AMORRO_LOCUS1460</name>
</gene>
<evidence type="ECO:0000313" key="7">
    <source>
        <dbReference type="EMBL" id="CAG8462377.1"/>
    </source>
</evidence>
<proteinExistence type="predicted"/>
<feature type="region of interest" description="Disordered" evidence="5">
    <location>
        <begin position="90"/>
        <end position="132"/>
    </location>
</feature>
<dbReference type="PROSITE" id="PS00211">
    <property type="entry name" value="ABC_TRANSPORTER_1"/>
    <property type="match status" value="2"/>
</dbReference>
<sequence length="824" mass="92828">MCVTNSAQLFFSNLPSSISLDEDIKEYIANVLTDIEDFASLRDATEQFLIDAGTSDEELESFYLKLSAEWKEDKPSVSVRDLVERLPSEMQTKVNLSTTSKSGNTSKKSNEKTTESSPTNPTSTAHTISSSSSPLKSDVVEIVAYSQQSRFHTETLETLSKEASHRLHSFRYVQLVDLKDVNITVGHQELLVDSRLQLKAGVHYGLIGRNGVGKSTLLRCMGTRELIGFPKNVRVLYIEQLEHIDESLRVIDLVLQADEERTMLLQEKQILQQAAEGDVMDAENAVKKVTFERLTKELKDAEKLAIQRSGRRGLEARQELLDAEARVLEAKRALDEKHEDPNEDYTAKLHVLLEEVYTKLDQIDADSAEPRAREILSGLGFSEKQQYSPVASLSSLSGGWRMRVALAQALFLEPDILLLDEPTNHLDLPAILWLQSYLNTLIDTTMVIVSHDRRFLNNTVTEIIRFKDQKLTYHTGNYDEFEKNLEDLRLKKERMYEAQEKQKKHIEISIQKGMKKAKESGDDKRLEVVASKKKKLERFGMNKSEDGFRFKLNKHLVGYYTTVRAEIALEAPESLINWNIPPPQPLRHQGPLLQLDGVYFTYPNSSKQILRNVSLSISPNSRIGFVGANGDGKSTLLGLLAGTLEPTRGMVNRHPQMKFGYFNQNHVNSLNLEISAIAYMKQYFSEKSNSPTTALNVNDQTVRQHLGKFGISGDVALKKLKYLSGGQKSRVAFALQVFPTSPNLLILDEITNHLDMATNEAIARILGEFEGAVVTVSHDRWFMENVANEVYVVKKGNVKLLEGGIDDYVTDIAKEIGVDIEDFS</sequence>
<dbReference type="FunFam" id="3.40.50.300:FF:001092">
    <property type="entry name" value="ATP-binding cassette sub-family F member 2"/>
    <property type="match status" value="1"/>
</dbReference>
<dbReference type="Pfam" id="PF00005">
    <property type="entry name" value="ABC_tran"/>
    <property type="match status" value="2"/>
</dbReference>
<dbReference type="GO" id="GO:0016887">
    <property type="term" value="F:ATP hydrolysis activity"/>
    <property type="evidence" value="ECO:0007669"/>
    <property type="project" value="InterPro"/>
</dbReference>
<keyword evidence="4" id="KW-0175">Coiled coil</keyword>
<name>A0A9N8VS31_9GLOM</name>
<evidence type="ECO:0000256" key="2">
    <source>
        <dbReference type="ARBA" id="ARBA00022741"/>
    </source>
</evidence>
<feature type="domain" description="ABC transporter" evidence="6">
    <location>
        <begin position="176"/>
        <end position="500"/>
    </location>
</feature>
<keyword evidence="8" id="KW-1185">Reference proteome</keyword>
<feature type="coiled-coil region" evidence="4">
    <location>
        <begin position="311"/>
        <end position="340"/>
    </location>
</feature>
<feature type="compositionally biased region" description="Low complexity" evidence="5">
    <location>
        <begin position="115"/>
        <end position="132"/>
    </location>
</feature>
<dbReference type="GO" id="GO:0005524">
    <property type="term" value="F:ATP binding"/>
    <property type="evidence" value="ECO:0007669"/>
    <property type="project" value="UniProtKB-KW"/>
</dbReference>
<dbReference type="InterPro" id="IPR003593">
    <property type="entry name" value="AAA+_ATPase"/>
</dbReference>
<evidence type="ECO:0000259" key="6">
    <source>
        <dbReference type="PROSITE" id="PS50893"/>
    </source>
</evidence>
<evidence type="ECO:0000256" key="5">
    <source>
        <dbReference type="SAM" id="MobiDB-lite"/>
    </source>
</evidence>
<dbReference type="PROSITE" id="PS50893">
    <property type="entry name" value="ABC_TRANSPORTER_2"/>
    <property type="match status" value="2"/>
</dbReference>
<dbReference type="OrthoDB" id="2110130at2759"/>
<dbReference type="Proteomes" id="UP000789342">
    <property type="component" value="Unassembled WGS sequence"/>
</dbReference>
<dbReference type="InterPro" id="IPR027417">
    <property type="entry name" value="P-loop_NTPase"/>
</dbReference>
<dbReference type="Pfam" id="PF12848">
    <property type="entry name" value="ABC_tran_Xtn"/>
    <property type="match status" value="1"/>
</dbReference>
<evidence type="ECO:0000256" key="3">
    <source>
        <dbReference type="ARBA" id="ARBA00022840"/>
    </source>
</evidence>
<organism evidence="7 8">
    <name type="scientific">Acaulospora morrowiae</name>
    <dbReference type="NCBI Taxonomy" id="94023"/>
    <lineage>
        <taxon>Eukaryota</taxon>
        <taxon>Fungi</taxon>
        <taxon>Fungi incertae sedis</taxon>
        <taxon>Mucoromycota</taxon>
        <taxon>Glomeromycotina</taxon>
        <taxon>Glomeromycetes</taxon>
        <taxon>Diversisporales</taxon>
        <taxon>Acaulosporaceae</taxon>
        <taxon>Acaulospora</taxon>
    </lineage>
</organism>
<dbReference type="SMART" id="SM00382">
    <property type="entry name" value="AAA"/>
    <property type="match status" value="2"/>
</dbReference>
<dbReference type="EMBL" id="CAJVPV010000546">
    <property type="protein sequence ID" value="CAG8462377.1"/>
    <property type="molecule type" value="Genomic_DNA"/>
</dbReference>
<dbReference type="InterPro" id="IPR003439">
    <property type="entry name" value="ABC_transporter-like_ATP-bd"/>
</dbReference>
<dbReference type="CDD" id="cd03221">
    <property type="entry name" value="ABCF_EF-3"/>
    <property type="match status" value="2"/>
</dbReference>
<keyword evidence="3" id="KW-0067">ATP-binding</keyword>
<comment type="caution">
    <text evidence="7">The sequence shown here is derived from an EMBL/GenBank/DDBJ whole genome shotgun (WGS) entry which is preliminary data.</text>
</comment>
<dbReference type="InterPro" id="IPR032781">
    <property type="entry name" value="ABC_tran_Xtn"/>
</dbReference>
<dbReference type="PANTHER" id="PTHR19211">
    <property type="entry name" value="ATP-BINDING TRANSPORT PROTEIN-RELATED"/>
    <property type="match status" value="1"/>
</dbReference>
<dbReference type="Gene3D" id="3.40.50.300">
    <property type="entry name" value="P-loop containing nucleotide triphosphate hydrolases"/>
    <property type="match status" value="2"/>
</dbReference>
<protein>
    <submittedName>
        <fullName evidence="7">5670_t:CDS:1</fullName>
    </submittedName>
</protein>
<keyword evidence="1" id="KW-0677">Repeat</keyword>
<dbReference type="InterPro" id="IPR050611">
    <property type="entry name" value="ABCF"/>
</dbReference>
<evidence type="ECO:0000256" key="4">
    <source>
        <dbReference type="SAM" id="Coils"/>
    </source>
</evidence>
<feature type="compositionally biased region" description="Low complexity" evidence="5">
    <location>
        <begin position="97"/>
        <end position="107"/>
    </location>
</feature>
<dbReference type="PANTHER" id="PTHR19211:SF129">
    <property type="entry name" value="ABC TRANSPORTER ATP-BINDING PROTEIN"/>
    <property type="match status" value="1"/>
</dbReference>
<dbReference type="AlphaFoldDB" id="A0A9N8VS31"/>
<dbReference type="InterPro" id="IPR017871">
    <property type="entry name" value="ABC_transporter-like_CS"/>
</dbReference>
<evidence type="ECO:0000256" key="1">
    <source>
        <dbReference type="ARBA" id="ARBA00022737"/>
    </source>
</evidence>
<keyword evidence="2" id="KW-0547">Nucleotide-binding</keyword>
<feature type="domain" description="ABC transporter" evidence="6">
    <location>
        <begin position="593"/>
        <end position="820"/>
    </location>
</feature>